<dbReference type="InterPro" id="IPR016169">
    <property type="entry name" value="FAD-bd_PCMH_sub2"/>
</dbReference>
<evidence type="ECO:0000256" key="2">
    <source>
        <dbReference type="ARBA" id="ARBA00023002"/>
    </source>
</evidence>
<dbReference type="InterPro" id="IPR016166">
    <property type="entry name" value="FAD-bd_PCMH"/>
</dbReference>
<evidence type="ECO:0000256" key="3">
    <source>
        <dbReference type="SAM" id="SignalP"/>
    </source>
</evidence>
<evidence type="ECO:0000259" key="4">
    <source>
        <dbReference type="PROSITE" id="PS51387"/>
    </source>
</evidence>
<dbReference type="Gene3D" id="3.30.465.10">
    <property type="match status" value="1"/>
</dbReference>
<protein>
    <submittedName>
        <fullName evidence="5">FAD-binding domain-containing protein</fullName>
    </submittedName>
</protein>
<dbReference type="OMA" id="TSWYPFY"/>
<dbReference type="OrthoDB" id="9983560at2759"/>
<dbReference type="Pfam" id="PF01565">
    <property type="entry name" value="FAD_binding_4"/>
    <property type="match status" value="1"/>
</dbReference>
<evidence type="ECO:0000313" key="6">
    <source>
        <dbReference type="Proteomes" id="UP000218811"/>
    </source>
</evidence>
<sequence>MAHGVLFLVRTAVLLSVGAAHVFGGPLSVRSLSLQAKFAALNETVGGRLYAAGPWELPCFSEYNGTAVTPDEAACAIVQDNYTDPFTRVMHFGAYMMPQWETCQAESPNAGCLLNLSDPTDSDAFDGVDCQLGNIPSYYIDVRYPSDVQAALNFSEMTGIKLSVKNKGHDYKGRSSGKGTLALWVTNLNSISHSDSFVPEGCSTGYDAITIGPGAITEDIYEYADSINRTFIGGYHQTIGAGGGYFLGGGHSVLSPVYGLAVDRVIQVKVVTPDGQYVTANECQHPELFFALRGGGGSAWGVVFESTHRLAPQVTLQVASIGFTEHANSSNLADWYELLVNETYRFGTEGWGGHIVGPTIIYVNPLLSNAEANASMQAVVDFALGQGGTAVVEELPSYLTFFSKYVTLAEAVVGPEIILGSRLISTSLFDNEVGRTTLSNTIKSVLPFASPYIVVGTPFLYNYTVGTTSVTPAWRDSLWHLSIHSEWVWNSTVEYIAEQYTAVTQHAQLFRDITPGSGAYFNEGDVYEPNHTYSYWGENYEILRDIKEFYDPKGLLDCWQCVGWTGADDPLYECFVEL</sequence>
<keyword evidence="6" id="KW-1185">Reference proteome</keyword>
<dbReference type="GO" id="GO:0071949">
    <property type="term" value="F:FAD binding"/>
    <property type="evidence" value="ECO:0007669"/>
    <property type="project" value="InterPro"/>
</dbReference>
<dbReference type="InterPro" id="IPR012951">
    <property type="entry name" value="BBE"/>
</dbReference>
<keyword evidence="3" id="KW-0732">Signal</keyword>
<organism evidence="5 6">
    <name type="scientific">Wolfiporia cocos (strain MD-104)</name>
    <name type="common">Brown rot fungus</name>
    <dbReference type="NCBI Taxonomy" id="742152"/>
    <lineage>
        <taxon>Eukaryota</taxon>
        <taxon>Fungi</taxon>
        <taxon>Dikarya</taxon>
        <taxon>Basidiomycota</taxon>
        <taxon>Agaricomycotina</taxon>
        <taxon>Agaricomycetes</taxon>
        <taxon>Polyporales</taxon>
        <taxon>Phaeolaceae</taxon>
        <taxon>Wolfiporia</taxon>
    </lineage>
</organism>
<reference evidence="5 6" key="1">
    <citation type="journal article" date="2012" name="Science">
        <title>The Paleozoic origin of enzymatic lignin decomposition reconstructed from 31 fungal genomes.</title>
        <authorList>
            <person name="Floudas D."/>
            <person name="Binder M."/>
            <person name="Riley R."/>
            <person name="Barry K."/>
            <person name="Blanchette R.A."/>
            <person name="Henrissat B."/>
            <person name="Martinez A.T."/>
            <person name="Otillar R."/>
            <person name="Spatafora J.W."/>
            <person name="Yadav J.S."/>
            <person name="Aerts A."/>
            <person name="Benoit I."/>
            <person name="Boyd A."/>
            <person name="Carlson A."/>
            <person name="Copeland A."/>
            <person name="Coutinho P.M."/>
            <person name="de Vries R.P."/>
            <person name="Ferreira P."/>
            <person name="Findley K."/>
            <person name="Foster B."/>
            <person name="Gaskell J."/>
            <person name="Glotzer D."/>
            <person name="Gorecki P."/>
            <person name="Heitman J."/>
            <person name="Hesse C."/>
            <person name="Hori C."/>
            <person name="Igarashi K."/>
            <person name="Jurgens J.A."/>
            <person name="Kallen N."/>
            <person name="Kersten P."/>
            <person name="Kohler A."/>
            <person name="Kuees U."/>
            <person name="Kumar T.K.A."/>
            <person name="Kuo A."/>
            <person name="LaButti K."/>
            <person name="Larrondo L.F."/>
            <person name="Lindquist E."/>
            <person name="Ling A."/>
            <person name="Lombard V."/>
            <person name="Lucas S."/>
            <person name="Lundell T."/>
            <person name="Martin R."/>
            <person name="McLaughlin D.J."/>
            <person name="Morgenstern I."/>
            <person name="Morin E."/>
            <person name="Murat C."/>
            <person name="Nagy L.G."/>
            <person name="Nolan M."/>
            <person name="Ohm R.A."/>
            <person name="Patyshakuliyeva A."/>
            <person name="Rokas A."/>
            <person name="Ruiz-Duenas F.J."/>
            <person name="Sabat G."/>
            <person name="Salamov A."/>
            <person name="Samejima M."/>
            <person name="Schmutz J."/>
            <person name="Slot J.C."/>
            <person name="St John F."/>
            <person name="Stenlid J."/>
            <person name="Sun H."/>
            <person name="Sun S."/>
            <person name="Syed K."/>
            <person name="Tsang A."/>
            <person name="Wiebenga A."/>
            <person name="Young D."/>
            <person name="Pisabarro A."/>
            <person name="Eastwood D.C."/>
            <person name="Martin F."/>
            <person name="Cullen D."/>
            <person name="Grigoriev I.V."/>
            <person name="Hibbett D.S."/>
        </authorList>
    </citation>
    <scope>NUCLEOTIDE SEQUENCE [LARGE SCALE GENOMIC DNA]</scope>
    <source>
        <strain evidence="5 6">MD-104</strain>
    </source>
</reference>
<dbReference type="InterPro" id="IPR036318">
    <property type="entry name" value="FAD-bd_PCMH-like_sf"/>
</dbReference>
<dbReference type="InterPro" id="IPR050432">
    <property type="entry name" value="FAD-linked_Oxidoreductases_BP"/>
</dbReference>
<accession>A0A2H3JRC4</accession>
<feature type="chain" id="PRO_5013917650" evidence="3">
    <location>
        <begin position="21"/>
        <end position="578"/>
    </location>
</feature>
<feature type="signal peptide" evidence="3">
    <location>
        <begin position="1"/>
        <end position="20"/>
    </location>
</feature>
<feature type="domain" description="FAD-binding PCMH-type" evidence="4">
    <location>
        <begin position="132"/>
        <end position="313"/>
    </location>
</feature>
<dbReference type="GO" id="GO:0016491">
    <property type="term" value="F:oxidoreductase activity"/>
    <property type="evidence" value="ECO:0007669"/>
    <property type="project" value="UniProtKB-KW"/>
</dbReference>
<keyword evidence="2" id="KW-0560">Oxidoreductase</keyword>
<dbReference type="PROSITE" id="PS51387">
    <property type="entry name" value="FAD_PCMH"/>
    <property type="match status" value="1"/>
</dbReference>
<dbReference type="STRING" id="742152.A0A2H3JRC4"/>
<dbReference type="EMBL" id="KB468168">
    <property type="protein sequence ID" value="PCH44702.1"/>
    <property type="molecule type" value="Genomic_DNA"/>
</dbReference>
<evidence type="ECO:0000256" key="1">
    <source>
        <dbReference type="ARBA" id="ARBA00005466"/>
    </source>
</evidence>
<dbReference type="AlphaFoldDB" id="A0A2H3JRC4"/>
<proteinExistence type="inferred from homology"/>
<evidence type="ECO:0000313" key="5">
    <source>
        <dbReference type="EMBL" id="PCH44702.1"/>
    </source>
</evidence>
<dbReference type="SUPFAM" id="SSF56176">
    <property type="entry name" value="FAD-binding/transporter-associated domain-like"/>
    <property type="match status" value="1"/>
</dbReference>
<dbReference type="Pfam" id="PF08031">
    <property type="entry name" value="BBE"/>
    <property type="match status" value="1"/>
</dbReference>
<dbReference type="InterPro" id="IPR006094">
    <property type="entry name" value="Oxid_FAD_bind_N"/>
</dbReference>
<comment type="similarity">
    <text evidence="1">Belongs to the oxygen-dependent FAD-linked oxidoreductase family.</text>
</comment>
<dbReference type="PANTHER" id="PTHR13878">
    <property type="entry name" value="GULONOLACTONE OXIDASE"/>
    <property type="match status" value="1"/>
</dbReference>
<dbReference type="PANTHER" id="PTHR13878:SF91">
    <property type="entry name" value="FAD BINDING DOMAIN PROTEIN (AFU_ORTHOLOGUE AFUA_6G12070)-RELATED"/>
    <property type="match status" value="1"/>
</dbReference>
<name>A0A2H3JRC4_WOLCO</name>
<gene>
    <name evidence="5" type="ORF">WOLCODRAFT_139157</name>
</gene>
<dbReference type="Proteomes" id="UP000218811">
    <property type="component" value="Unassembled WGS sequence"/>
</dbReference>